<dbReference type="RefSeq" id="XP_024750860.1">
    <property type="nucleotide sequence ID" value="XM_024897302.1"/>
</dbReference>
<gene>
    <name evidence="2" type="ORF">BBK36DRAFT_120423</name>
</gene>
<evidence type="ECO:0000256" key="1">
    <source>
        <dbReference type="SAM" id="Phobius"/>
    </source>
</evidence>
<protein>
    <submittedName>
        <fullName evidence="2">Uncharacterized protein</fullName>
    </submittedName>
</protein>
<dbReference type="GeneID" id="36605420"/>
<dbReference type="Proteomes" id="UP000241546">
    <property type="component" value="Unassembled WGS sequence"/>
</dbReference>
<dbReference type="AlphaFoldDB" id="A0A2T4BDX9"/>
<dbReference type="EMBL" id="KZ680211">
    <property type="protein sequence ID" value="PTB67540.1"/>
    <property type="molecule type" value="Genomic_DNA"/>
</dbReference>
<keyword evidence="1" id="KW-0812">Transmembrane</keyword>
<feature type="transmembrane region" description="Helical" evidence="1">
    <location>
        <begin position="21"/>
        <end position="45"/>
    </location>
</feature>
<sequence>MASEPITRPLPLHRAQRGNPVAVFSFCIVGFCLLPARMCLCYASMSPYLSQVQPSVGVCSHALLLARNILRQCLTLPALI</sequence>
<evidence type="ECO:0000313" key="2">
    <source>
        <dbReference type="EMBL" id="PTB67540.1"/>
    </source>
</evidence>
<proteinExistence type="predicted"/>
<evidence type="ECO:0000313" key="3">
    <source>
        <dbReference type="Proteomes" id="UP000241546"/>
    </source>
</evidence>
<reference evidence="3" key="1">
    <citation type="submission" date="2016-07" db="EMBL/GenBank/DDBJ databases">
        <title>Multiple horizontal gene transfer events from other fungi enriched the ability of initially mycotrophic Trichoderma (Ascomycota) to feed on dead plant biomass.</title>
        <authorList>
            <consortium name="DOE Joint Genome Institute"/>
            <person name="Atanasova L."/>
            <person name="Chenthamara K."/>
            <person name="Zhang J."/>
            <person name="Grujic M."/>
            <person name="Henrissat B."/>
            <person name="Kuo A."/>
            <person name="Aerts A."/>
            <person name="Salamov A."/>
            <person name="Lipzen A."/>
            <person name="Labutti K."/>
            <person name="Barry K."/>
            <person name="Miao Y."/>
            <person name="Rahimi M.J."/>
            <person name="Shen Q."/>
            <person name="Grigoriev I.V."/>
            <person name="Kubicek C.P."/>
            <person name="Druzhinina I.S."/>
        </authorList>
    </citation>
    <scope>NUCLEOTIDE SEQUENCE [LARGE SCALE GENOMIC DNA]</scope>
    <source>
        <strain evidence="3">TUCIM 6016</strain>
    </source>
</reference>
<keyword evidence="1" id="KW-1133">Transmembrane helix</keyword>
<keyword evidence="1" id="KW-0472">Membrane</keyword>
<keyword evidence="3" id="KW-1185">Reference proteome</keyword>
<organism evidence="2 3">
    <name type="scientific">Trichoderma citrinoviride</name>
    <dbReference type="NCBI Taxonomy" id="58853"/>
    <lineage>
        <taxon>Eukaryota</taxon>
        <taxon>Fungi</taxon>
        <taxon>Dikarya</taxon>
        <taxon>Ascomycota</taxon>
        <taxon>Pezizomycotina</taxon>
        <taxon>Sordariomycetes</taxon>
        <taxon>Hypocreomycetidae</taxon>
        <taxon>Hypocreales</taxon>
        <taxon>Hypocreaceae</taxon>
        <taxon>Trichoderma</taxon>
    </lineage>
</organism>
<accession>A0A2T4BDX9</accession>
<name>A0A2T4BDX9_9HYPO</name>